<keyword evidence="4 12" id="KW-0347">Helicase</keyword>
<dbReference type="SMART" id="SM00487">
    <property type="entry name" value="DEXDc"/>
    <property type="match status" value="1"/>
</dbReference>
<accession>A0A660L9V3</accession>
<comment type="caution">
    <text evidence="12">The sequence shown here is derived from an EMBL/GenBank/DDBJ whole genome shotgun (WGS) entry which is preliminary data.</text>
</comment>
<gene>
    <name evidence="12" type="ORF">C8N24_0861</name>
</gene>
<evidence type="ECO:0000256" key="8">
    <source>
        <dbReference type="ARBA" id="ARBA00034617"/>
    </source>
</evidence>
<keyword evidence="2" id="KW-0547">Nucleotide-binding</keyword>
<evidence type="ECO:0000256" key="9">
    <source>
        <dbReference type="ARBA" id="ARBA00034808"/>
    </source>
</evidence>
<evidence type="ECO:0000256" key="7">
    <source>
        <dbReference type="ARBA" id="ARBA00023235"/>
    </source>
</evidence>
<dbReference type="PROSITE" id="PS51192">
    <property type="entry name" value="HELICASE_ATP_BIND_1"/>
    <property type="match status" value="1"/>
</dbReference>
<dbReference type="GO" id="GO:0005524">
    <property type="term" value="F:ATP binding"/>
    <property type="evidence" value="ECO:0007669"/>
    <property type="project" value="UniProtKB-KW"/>
</dbReference>
<dbReference type="EC" id="5.6.2.4" evidence="9"/>
<evidence type="ECO:0000256" key="6">
    <source>
        <dbReference type="ARBA" id="ARBA00023125"/>
    </source>
</evidence>
<dbReference type="GO" id="GO:0016787">
    <property type="term" value="F:hydrolase activity"/>
    <property type="evidence" value="ECO:0007669"/>
    <property type="project" value="UniProtKB-KW"/>
</dbReference>
<keyword evidence="5" id="KW-0067">ATP-binding</keyword>
<proteinExistence type="inferred from homology"/>
<dbReference type="SUPFAM" id="SSF52540">
    <property type="entry name" value="P-loop containing nucleoside triphosphate hydrolases"/>
    <property type="match status" value="1"/>
</dbReference>
<comment type="similarity">
    <text evidence="1">Belongs to the helicase family. RecQ subfamily.</text>
</comment>
<dbReference type="GO" id="GO:0006281">
    <property type="term" value="P:DNA repair"/>
    <property type="evidence" value="ECO:0007669"/>
    <property type="project" value="TreeGrafter"/>
</dbReference>
<dbReference type="Gene3D" id="3.40.50.300">
    <property type="entry name" value="P-loop containing nucleotide triphosphate hydrolases"/>
    <property type="match status" value="2"/>
</dbReference>
<name>A0A660L9V3_9ACTN</name>
<dbReference type="NCBIfam" id="TIGR00614">
    <property type="entry name" value="recQ_fam"/>
    <property type="match status" value="1"/>
</dbReference>
<evidence type="ECO:0000259" key="11">
    <source>
        <dbReference type="PROSITE" id="PS51194"/>
    </source>
</evidence>
<dbReference type="InterPro" id="IPR029057">
    <property type="entry name" value="PRTase-like"/>
</dbReference>
<dbReference type="AlphaFoldDB" id="A0A660L9V3"/>
<feature type="domain" description="Helicase ATP-binding" evidence="10">
    <location>
        <begin position="25"/>
        <end position="200"/>
    </location>
</feature>
<evidence type="ECO:0000313" key="12">
    <source>
        <dbReference type="EMBL" id="RKQ91045.1"/>
    </source>
</evidence>
<dbReference type="PROSITE" id="PS51194">
    <property type="entry name" value="HELICASE_CTER"/>
    <property type="match status" value="1"/>
</dbReference>
<dbReference type="SUPFAM" id="SSF53271">
    <property type="entry name" value="PRTase-like"/>
    <property type="match status" value="1"/>
</dbReference>
<evidence type="ECO:0000256" key="3">
    <source>
        <dbReference type="ARBA" id="ARBA00022801"/>
    </source>
</evidence>
<dbReference type="Pfam" id="PF00270">
    <property type="entry name" value="DEAD"/>
    <property type="match status" value="1"/>
</dbReference>
<organism evidence="12 13">
    <name type="scientific">Solirubrobacter pauli</name>
    <dbReference type="NCBI Taxonomy" id="166793"/>
    <lineage>
        <taxon>Bacteria</taxon>
        <taxon>Bacillati</taxon>
        <taxon>Actinomycetota</taxon>
        <taxon>Thermoleophilia</taxon>
        <taxon>Solirubrobacterales</taxon>
        <taxon>Solirubrobacteraceae</taxon>
        <taxon>Solirubrobacter</taxon>
    </lineage>
</organism>
<dbReference type="GO" id="GO:0003677">
    <property type="term" value="F:DNA binding"/>
    <property type="evidence" value="ECO:0007669"/>
    <property type="project" value="UniProtKB-KW"/>
</dbReference>
<dbReference type="PANTHER" id="PTHR13710">
    <property type="entry name" value="DNA HELICASE RECQ FAMILY MEMBER"/>
    <property type="match status" value="1"/>
</dbReference>
<dbReference type="PROSITE" id="PS00690">
    <property type="entry name" value="DEAH_ATP_HELICASE"/>
    <property type="match status" value="1"/>
</dbReference>
<dbReference type="GO" id="GO:0043138">
    <property type="term" value="F:3'-5' DNA helicase activity"/>
    <property type="evidence" value="ECO:0007669"/>
    <property type="project" value="UniProtKB-EC"/>
</dbReference>
<evidence type="ECO:0000259" key="10">
    <source>
        <dbReference type="PROSITE" id="PS51192"/>
    </source>
</evidence>
<dbReference type="GO" id="GO:0030894">
    <property type="term" value="C:replisome"/>
    <property type="evidence" value="ECO:0007669"/>
    <property type="project" value="TreeGrafter"/>
</dbReference>
<dbReference type="OrthoDB" id="9760034at2"/>
<keyword evidence="6" id="KW-0238">DNA-binding</keyword>
<keyword evidence="7" id="KW-0413">Isomerase</keyword>
<protein>
    <recommendedName>
        <fullName evidence="9">DNA 3'-5' helicase</fullName>
        <ecNumber evidence="9">5.6.2.4</ecNumber>
    </recommendedName>
</protein>
<dbReference type="RefSeq" id="WP_121248317.1">
    <property type="nucleotide sequence ID" value="NZ_RBIL01000001.1"/>
</dbReference>
<dbReference type="InterPro" id="IPR027417">
    <property type="entry name" value="P-loop_NTPase"/>
</dbReference>
<evidence type="ECO:0000256" key="5">
    <source>
        <dbReference type="ARBA" id="ARBA00022840"/>
    </source>
</evidence>
<dbReference type="Pfam" id="PF00271">
    <property type="entry name" value="Helicase_C"/>
    <property type="match status" value="1"/>
</dbReference>
<dbReference type="EMBL" id="RBIL01000001">
    <property type="protein sequence ID" value="RKQ91045.1"/>
    <property type="molecule type" value="Genomic_DNA"/>
</dbReference>
<keyword evidence="3" id="KW-0378">Hydrolase</keyword>
<evidence type="ECO:0000313" key="13">
    <source>
        <dbReference type="Proteomes" id="UP000278962"/>
    </source>
</evidence>
<evidence type="ECO:0000256" key="2">
    <source>
        <dbReference type="ARBA" id="ARBA00022741"/>
    </source>
</evidence>
<dbReference type="InterPro" id="IPR001650">
    <property type="entry name" value="Helicase_C-like"/>
</dbReference>
<dbReference type="GO" id="GO:0009378">
    <property type="term" value="F:four-way junction helicase activity"/>
    <property type="evidence" value="ECO:0007669"/>
    <property type="project" value="TreeGrafter"/>
</dbReference>
<dbReference type="PANTHER" id="PTHR13710:SF105">
    <property type="entry name" value="ATP-DEPENDENT DNA HELICASE Q1"/>
    <property type="match status" value="1"/>
</dbReference>
<dbReference type="GO" id="GO:0006310">
    <property type="term" value="P:DNA recombination"/>
    <property type="evidence" value="ECO:0007669"/>
    <property type="project" value="InterPro"/>
</dbReference>
<dbReference type="InterPro" id="IPR002464">
    <property type="entry name" value="DNA/RNA_helicase_DEAH_CS"/>
</dbReference>
<dbReference type="InterPro" id="IPR004589">
    <property type="entry name" value="DNA_helicase_ATP-dep_RecQ"/>
</dbReference>
<comment type="catalytic activity">
    <reaction evidence="8">
        <text>Couples ATP hydrolysis with the unwinding of duplex DNA by translocating in the 3'-5' direction.</text>
        <dbReference type="EC" id="5.6.2.4"/>
    </reaction>
</comment>
<dbReference type="Proteomes" id="UP000278962">
    <property type="component" value="Unassembled WGS sequence"/>
</dbReference>
<keyword evidence="13" id="KW-1185">Reference proteome</keyword>
<dbReference type="GO" id="GO:0005737">
    <property type="term" value="C:cytoplasm"/>
    <property type="evidence" value="ECO:0007669"/>
    <property type="project" value="TreeGrafter"/>
</dbReference>
<reference evidence="12 13" key="1">
    <citation type="submission" date="2018-10" db="EMBL/GenBank/DDBJ databases">
        <title>Genomic Encyclopedia of Archaeal and Bacterial Type Strains, Phase II (KMG-II): from individual species to whole genera.</title>
        <authorList>
            <person name="Goeker M."/>
        </authorList>
    </citation>
    <scope>NUCLEOTIDE SEQUENCE [LARGE SCALE GENOMIC DNA]</scope>
    <source>
        <strain evidence="12 13">DSM 14954</strain>
    </source>
</reference>
<evidence type="ECO:0000256" key="1">
    <source>
        <dbReference type="ARBA" id="ARBA00005446"/>
    </source>
</evidence>
<feature type="domain" description="Helicase C-terminal" evidence="11">
    <location>
        <begin position="227"/>
        <end position="373"/>
    </location>
</feature>
<evidence type="ECO:0000256" key="4">
    <source>
        <dbReference type="ARBA" id="ARBA00022806"/>
    </source>
</evidence>
<dbReference type="SMART" id="SM00490">
    <property type="entry name" value="HELICc"/>
    <property type="match status" value="1"/>
</dbReference>
<dbReference type="InterPro" id="IPR014001">
    <property type="entry name" value="Helicase_ATP-bd"/>
</dbReference>
<dbReference type="GO" id="GO:0043590">
    <property type="term" value="C:bacterial nucleoid"/>
    <property type="evidence" value="ECO:0007669"/>
    <property type="project" value="TreeGrafter"/>
</dbReference>
<sequence length="679" mass="73781">MVEELLHRLAGPNATFREHQREAITDLVEDRARVLCVQRTGWGKSAVYFLATTLLREKGAGPALIVSPLLALMRNQIAAAEKLGIRALTINSTNRDAWAEVRDLLAEDAVDLLLISPERLNNPQFRETMLPLFAERVGLLVIDEAHCISDWGHDFRPDYRRIQDMLEQLPAGVAVLCTTATANDRVVADITEQLALGHAGALRTYRGPLSRASLRLEVVEKPAPADRLAWLATFLPSLPGSGIVYTLTKRDADLVADFLSAHGVPAQSYSGEVDTETRIATEERLLRNELKCVVATSALGMGYDKPDLGFVVHYQAPGSVISYYQQVGRAGRAIDRADVVLLRGAEDRRIQDFFIEQAFPRQEQVDRVLEALDDGGGATTNELMGIVNLGKGRIEAMLKVLDVEGAVARNGTRWVRQPGATWTYDGDRYAHVTALRRREQEAMAAFGADGRCLMRALQEELDDPDPSDCGVCAVCTGPRFAGPLDPELVRAAALHLRSKPLVLDVKKMAPDAEGKMKKLAEGVRAEEGRALARLGDGGWDPLVQQGRGAGRFDDQLVAAAAEAVRVWSPPIAYVTAVPSLRSGPLVPDFAARLAAALGLPFEPLLERVADNPPQREMANSAQQVANVRGAFKVVAAPPQSGALLVDDIRFSGWTLAMIAGQLRRQGATAVFPLALSTAF</sequence>
<dbReference type="InterPro" id="IPR011545">
    <property type="entry name" value="DEAD/DEAH_box_helicase_dom"/>
</dbReference>